<keyword evidence="1" id="KW-0812">Transmembrane</keyword>
<feature type="transmembrane region" description="Helical" evidence="1">
    <location>
        <begin position="6"/>
        <end position="24"/>
    </location>
</feature>
<keyword evidence="1" id="KW-0472">Membrane</keyword>
<proteinExistence type="predicted"/>
<sequence>MTIFEGAVLALFLAIFGPLAFLYGRSLAHRVHAQARRDGGSALRITAAKLLLPALVALSLALRFSGSELDEWLVRTASGTLRAAISALWLMGSIAGILFFAAIPFVFGRCFALIAVAFGWFQHLEHQPSRSGAAGFRERAARAEPEDDEG</sequence>
<evidence type="ECO:0000313" key="3">
    <source>
        <dbReference type="Proteomes" id="UP000078272"/>
    </source>
</evidence>
<dbReference type="RefSeq" id="WP_058636914.1">
    <property type="nucleotide sequence ID" value="NZ_LDPZ01000088.1"/>
</dbReference>
<reference evidence="2 3" key="1">
    <citation type="journal article" date="2016" name="Front. Microbiol.">
        <title>Genomic Resource of Rice Seed Associated Bacteria.</title>
        <authorList>
            <person name="Midha S."/>
            <person name="Bansal K."/>
            <person name="Sharma S."/>
            <person name="Kumar N."/>
            <person name="Patil P.P."/>
            <person name="Chaudhry V."/>
            <person name="Patil P.B."/>
        </authorList>
    </citation>
    <scope>NUCLEOTIDE SEQUENCE [LARGE SCALE GENOMIC DNA]</scope>
    <source>
        <strain evidence="2 3">NS226</strain>
    </source>
</reference>
<accession>A0A175QW93</accession>
<comment type="caution">
    <text evidence="2">The sequence shown here is derived from an EMBL/GenBank/DDBJ whole genome shotgun (WGS) entry which is preliminary data.</text>
</comment>
<organism evidence="2 3">
    <name type="scientific">Aureimonas ureilytica</name>
    <dbReference type="NCBI Taxonomy" id="401562"/>
    <lineage>
        <taxon>Bacteria</taxon>
        <taxon>Pseudomonadati</taxon>
        <taxon>Pseudomonadota</taxon>
        <taxon>Alphaproteobacteria</taxon>
        <taxon>Hyphomicrobiales</taxon>
        <taxon>Aurantimonadaceae</taxon>
        <taxon>Aureimonas</taxon>
    </lineage>
</organism>
<dbReference type="OrthoDB" id="9879099at2"/>
<dbReference type="EMBL" id="LDPZ01000088">
    <property type="protein sequence ID" value="KTQ80365.1"/>
    <property type="molecule type" value="Genomic_DNA"/>
</dbReference>
<evidence type="ECO:0000313" key="2">
    <source>
        <dbReference type="EMBL" id="KTQ80365.1"/>
    </source>
</evidence>
<dbReference type="Proteomes" id="UP000078272">
    <property type="component" value="Unassembled WGS sequence"/>
</dbReference>
<keyword evidence="1" id="KW-1133">Transmembrane helix</keyword>
<protein>
    <submittedName>
        <fullName evidence="2">Uncharacterized protein</fullName>
    </submittedName>
</protein>
<feature type="transmembrane region" description="Helical" evidence="1">
    <location>
        <begin position="45"/>
        <end position="66"/>
    </location>
</feature>
<gene>
    <name evidence="2" type="ORF">NS226_22885</name>
</gene>
<evidence type="ECO:0000256" key="1">
    <source>
        <dbReference type="SAM" id="Phobius"/>
    </source>
</evidence>
<dbReference type="STRING" id="401562.NS365_03305"/>
<dbReference type="PATRIC" id="fig|401562.3.peg.5096"/>
<dbReference type="AlphaFoldDB" id="A0A175QW93"/>
<name>A0A175QW93_9HYPH</name>